<keyword evidence="1" id="KW-0547">Nucleotide-binding</keyword>
<feature type="domain" description="Carboxyltransferase" evidence="5">
    <location>
        <begin position="262"/>
        <end position="536"/>
    </location>
</feature>
<sequence length="541" mass="56234">MPLPLRFLPASDGALLVELDGLAPAMALHRALLAQPVAGVQELVPAARTLLVHYRPEAITSAALMRTLAVRAAAVDLAQDDAPPGRVVEIPVHYAGEDLPAVAELLGTSVREVIARHTGQPWQAAFAGFAPGFVYLAGGHPSFQVPRRSAPRTRVPAGSVALGGDFSAVYPSSSPGGWQLIGVTGVPMWDLRRPEPAYIQPGFQVQFVDAGRAAVHISLPPEQEMKQKVPQAQEMHGPPAIEIIAIGLQTLVQDCGRAGMASLGISPSGALDLPAMRQANRLVGNPASAPVLEHLLGGLRLRCHGRATLAVAGAPMALTLHGADGSRRTLPGDQAVALDDGDELSLAAPAAGVRAYVAVRGGWQVEPVLGSCATDTLAQVGPPALQPGQRLAVGGAVPVHAAQAPNVAAAPPLPRPGDEVVLDALLGPRTDWFTPEALHTFQTQAWQVTPQSSRVGMRLEGAQPLARARGGELPSEGTVTGAIQVPAGGQPVLFLADHPLTGGYPVIAAVARHHLPLAAQIPVGCRVRFNVITPFFEQVVP</sequence>
<dbReference type="SUPFAM" id="SSF50891">
    <property type="entry name" value="Cyclophilin-like"/>
    <property type="match status" value="2"/>
</dbReference>
<evidence type="ECO:0000256" key="2">
    <source>
        <dbReference type="ARBA" id="ARBA00022801"/>
    </source>
</evidence>
<protein>
    <submittedName>
        <fullName evidence="6">Sensor histidine kinase inhibitor, KipI family</fullName>
    </submittedName>
</protein>
<dbReference type="SMART" id="SM00796">
    <property type="entry name" value="AHS1"/>
    <property type="match status" value="1"/>
</dbReference>
<evidence type="ECO:0000313" key="6">
    <source>
        <dbReference type="EMBL" id="SDM25028.1"/>
    </source>
</evidence>
<dbReference type="InterPro" id="IPR029000">
    <property type="entry name" value="Cyclophilin-like_dom_sf"/>
</dbReference>
<dbReference type="STRING" id="1527607.SAMN05428957_103403"/>
<dbReference type="GO" id="GO:0005524">
    <property type="term" value="F:ATP binding"/>
    <property type="evidence" value="ECO:0007669"/>
    <property type="project" value="UniProtKB-KW"/>
</dbReference>
<evidence type="ECO:0000256" key="1">
    <source>
        <dbReference type="ARBA" id="ARBA00022741"/>
    </source>
</evidence>
<organism evidence="6 7">
    <name type="scientific">Oryzisolibacter propanilivorax</name>
    <dbReference type="NCBI Taxonomy" id="1527607"/>
    <lineage>
        <taxon>Bacteria</taxon>
        <taxon>Pseudomonadati</taxon>
        <taxon>Pseudomonadota</taxon>
        <taxon>Betaproteobacteria</taxon>
        <taxon>Burkholderiales</taxon>
        <taxon>Comamonadaceae</taxon>
        <taxon>Oryzisolibacter</taxon>
    </lineage>
</organism>
<dbReference type="Pfam" id="PF02626">
    <property type="entry name" value="CT_A_B"/>
    <property type="match status" value="1"/>
</dbReference>
<dbReference type="Gene3D" id="2.40.100.10">
    <property type="entry name" value="Cyclophilin-like"/>
    <property type="match status" value="2"/>
</dbReference>
<dbReference type="RefSeq" id="WP_175488238.1">
    <property type="nucleotide sequence ID" value="NZ_FNHP01000003.1"/>
</dbReference>
<evidence type="ECO:0000259" key="4">
    <source>
        <dbReference type="SMART" id="SM00796"/>
    </source>
</evidence>
<dbReference type="AlphaFoldDB" id="A0A1G9RP06"/>
<dbReference type="PANTHER" id="PTHR43309">
    <property type="entry name" value="5-OXOPROLINASE SUBUNIT C"/>
    <property type="match status" value="1"/>
</dbReference>
<dbReference type="Gene3D" id="3.30.1360.40">
    <property type="match status" value="1"/>
</dbReference>
<dbReference type="EMBL" id="FNHP01000003">
    <property type="protein sequence ID" value="SDM25028.1"/>
    <property type="molecule type" value="Genomic_DNA"/>
</dbReference>
<name>A0A1G9RP06_9BURK</name>
<dbReference type="InterPro" id="IPR003778">
    <property type="entry name" value="CT_A_B"/>
</dbReference>
<keyword evidence="2" id="KW-0378">Hydrolase</keyword>
<dbReference type="Pfam" id="PF02682">
    <property type="entry name" value="CT_C_D"/>
    <property type="match status" value="1"/>
</dbReference>
<dbReference type="SUPFAM" id="SSF160467">
    <property type="entry name" value="PH0987 N-terminal domain-like"/>
    <property type="match status" value="1"/>
</dbReference>
<keyword evidence="7" id="KW-1185">Reference proteome</keyword>
<reference evidence="7" key="1">
    <citation type="submission" date="2016-10" db="EMBL/GenBank/DDBJ databases">
        <authorList>
            <person name="Varghese N."/>
            <person name="Submissions S."/>
        </authorList>
    </citation>
    <scope>NUCLEOTIDE SEQUENCE [LARGE SCALE GENOMIC DNA]</scope>
    <source>
        <strain evidence="7">EPL6</strain>
    </source>
</reference>
<evidence type="ECO:0000313" key="7">
    <source>
        <dbReference type="Proteomes" id="UP000198552"/>
    </source>
</evidence>
<feature type="domain" description="Carboxyltransferase" evidence="4">
    <location>
        <begin position="5"/>
        <end position="199"/>
    </location>
</feature>
<dbReference type="PANTHER" id="PTHR43309:SF3">
    <property type="entry name" value="5-OXOPROLINASE SUBUNIT C"/>
    <property type="match status" value="1"/>
</dbReference>
<dbReference type="InterPro" id="IPR003833">
    <property type="entry name" value="CT_C_D"/>
</dbReference>
<dbReference type="GO" id="GO:0016787">
    <property type="term" value="F:hydrolase activity"/>
    <property type="evidence" value="ECO:0007669"/>
    <property type="project" value="UniProtKB-KW"/>
</dbReference>
<dbReference type="NCBIfam" id="TIGR00724">
    <property type="entry name" value="urea_amlyse_rel"/>
    <property type="match status" value="1"/>
</dbReference>
<dbReference type="Proteomes" id="UP000198552">
    <property type="component" value="Unassembled WGS sequence"/>
</dbReference>
<evidence type="ECO:0000256" key="3">
    <source>
        <dbReference type="ARBA" id="ARBA00022840"/>
    </source>
</evidence>
<dbReference type="SMART" id="SM00797">
    <property type="entry name" value="AHS2"/>
    <property type="match status" value="1"/>
</dbReference>
<accession>A0A1G9RP06</accession>
<dbReference type="InterPro" id="IPR052708">
    <property type="entry name" value="PxpC"/>
</dbReference>
<proteinExistence type="predicted"/>
<evidence type="ECO:0000259" key="5">
    <source>
        <dbReference type="SMART" id="SM00797"/>
    </source>
</evidence>
<gene>
    <name evidence="6" type="ORF">SAMN05428957_103403</name>
</gene>
<keyword evidence="3" id="KW-0067">ATP-binding</keyword>